<reference evidence="2" key="1">
    <citation type="submission" date="2019-08" db="EMBL/GenBank/DDBJ databases">
        <title>The genome of the North American firefly Photinus pyralis.</title>
        <authorList>
            <consortium name="Photinus pyralis genome working group"/>
            <person name="Fallon T.R."/>
            <person name="Sander Lower S.E."/>
            <person name="Weng J.-K."/>
        </authorList>
    </citation>
    <scope>NUCLEOTIDE SEQUENCE</scope>
    <source>
        <strain evidence="2">TRF0915ILg1</strain>
        <tissue evidence="2">Whole body</tissue>
    </source>
</reference>
<comment type="caution">
    <text evidence="2">The sequence shown here is derived from an EMBL/GenBank/DDBJ whole genome shotgun (WGS) entry which is preliminary data.</text>
</comment>
<keyword evidence="3" id="KW-1185">Reference proteome</keyword>
<name>A0A8K0CL29_IGNLU</name>
<organism evidence="2 3">
    <name type="scientific">Ignelater luminosus</name>
    <name type="common">Cucubano</name>
    <name type="synonym">Pyrophorus luminosus</name>
    <dbReference type="NCBI Taxonomy" id="2038154"/>
    <lineage>
        <taxon>Eukaryota</taxon>
        <taxon>Metazoa</taxon>
        <taxon>Ecdysozoa</taxon>
        <taxon>Arthropoda</taxon>
        <taxon>Hexapoda</taxon>
        <taxon>Insecta</taxon>
        <taxon>Pterygota</taxon>
        <taxon>Neoptera</taxon>
        <taxon>Endopterygota</taxon>
        <taxon>Coleoptera</taxon>
        <taxon>Polyphaga</taxon>
        <taxon>Elateriformia</taxon>
        <taxon>Elateroidea</taxon>
        <taxon>Elateridae</taxon>
        <taxon>Agrypninae</taxon>
        <taxon>Pyrophorini</taxon>
        <taxon>Ignelater</taxon>
    </lineage>
</organism>
<dbReference type="Proteomes" id="UP000801492">
    <property type="component" value="Unassembled WGS sequence"/>
</dbReference>
<accession>A0A8K0CL29</accession>
<evidence type="ECO:0000313" key="3">
    <source>
        <dbReference type="Proteomes" id="UP000801492"/>
    </source>
</evidence>
<evidence type="ECO:0008006" key="4">
    <source>
        <dbReference type="Google" id="ProtNLM"/>
    </source>
</evidence>
<evidence type="ECO:0000313" key="2">
    <source>
        <dbReference type="EMBL" id="KAF2889373.1"/>
    </source>
</evidence>
<evidence type="ECO:0000256" key="1">
    <source>
        <dbReference type="SAM" id="MobiDB-lite"/>
    </source>
</evidence>
<gene>
    <name evidence="2" type="ORF">ILUMI_16800</name>
</gene>
<dbReference type="AlphaFoldDB" id="A0A8K0CL29"/>
<dbReference type="EMBL" id="VTPC01067538">
    <property type="protein sequence ID" value="KAF2889373.1"/>
    <property type="molecule type" value="Genomic_DNA"/>
</dbReference>
<feature type="region of interest" description="Disordered" evidence="1">
    <location>
        <begin position="1"/>
        <end position="27"/>
    </location>
</feature>
<protein>
    <recommendedName>
        <fullName evidence="4">DDE-1 domain-containing protein</fullName>
    </recommendedName>
</protein>
<sequence length="194" mass="21523">MKMPLKKVKTIGDSRDENGDSNTQENPTENAFTWLYQSKYIDNPSGTKCSKEDPILIVLDNHESHISLETILFCRENEIIFATFFPLCMAYRPFKDYLKVAFNYWHASNPGKRISIYEAAELTGKAYSKAFTIETICSGFKKRGTVPFDGSVFTAADFSAALISNSMPSASQGGTQSVQKSEDISNGLIGTLTN</sequence>
<proteinExistence type="predicted"/>